<accession>A0A1G8JGC8</accession>
<dbReference type="RefSeq" id="WP_084306118.1">
    <property type="nucleotide sequence ID" value="NZ_FNDG01000014.1"/>
</dbReference>
<organism evidence="1 2">
    <name type="scientific">Phytopseudomonas flavescens</name>
    <dbReference type="NCBI Taxonomy" id="29435"/>
    <lineage>
        <taxon>Bacteria</taxon>
        <taxon>Pseudomonadati</taxon>
        <taxon>Pseudomonadota</taxon>
        <taxon>Gammaproteobacteria</taxon>
        <taxon>Pseudomonadales</taxon>
        <taxon>Pseudomonadaceae</taxon>
        <taxon>Phytopseudomonas</taxon>
    </lineage>
</organism>
<gene>
    <name evidence="1" type="ORF">SAMN05216588_114113</name>
</gene>
<dbReference type="AlphaFoldDB" id="A0A1G8JGC8"/>
<dbReference type="Proteomes" id="UP000198606">
    <property type="component" value="Unassembled WGS sequence"/>
</dbReference>
<proteinExistence type="predicted"/>
<sequence>MLHLLGAGGPTCAELNLPCRDCGGTRTITYTKLRSLETLAGSAWQRTDQARTNRHWRSR</sequence>
<evidence type="ECO:0000313" key="1">
    <source>
        <dbReference type="EMBL" id="SDI29700.1"/>
    </source>
</evidence>
<name>A0A1G8JGC8_9GAMM</name>
<dbReference type="EMBL" id="FNDG01000014">
    <property type="protein sequence ID" value="SDI29700.1"/>
    <property type="molecule type" value="Genomic_DNA"/>
</dbReference>
<evidence type="ECO:0000313" key="2">
    <source>
        <dbReference type="Proteomes" id="UP000198606"/>
    </source>
</evidence>
<protein>
    <submittedName>
        <fullName evidence="1">Uncharacterized protein</fullName>
    </submittedName>
</protein>
<reference evidence="1 2" key="1">
    <citation type="submission" date="2016-10" db="EMBL/GenBank/DDBJ databases">
        <authorList>
            <person name="de Groot N.N."/>
        </authorList>
    </citation>
    <scope>NUCLEOTIDE SEQUENCE [LARGE SCALE GENOMIC DNA]</scope>
    <source>
        <strain evidence="1 2">LMG 18387</strain>
    </source>
</reference>